<evidence type="ECO:0000313" key="3">
    <source>
        <dbReference type="Proteomes" id="UP001155145"/>
    </source>
</evidence>
<protein>
    <submittedName>
        <fullName evidence="2">ADP-ribosylglycohydrolase family protein</fullName>
    </submittedName>
</protein>
<comment type="cofactor">
    <cofactor evidence="1">
        <name>Mg(2+)</name>
        <dbReference type="ChEBI" id="CHEBI:18420"/>
    </cofactor>
    <text evidence="1">Binds 2 magnesium ions per subunit.</text>
</comment>
<dbReference type="Proteomes" id="UP001155145">
    <property type="component" value="Unassembled WGS sequence"/>
</dbReference>
<evidence type="ECO:0000256" key="1">
    <source>
        <dbReference type="PIRSR" id="PIRSR605502-1"/>
    </source>
</evidence>
<proteinExistence type="predicted"/>
<dbReference type="PANTHER" id="PTHR16222:SF12">
    <property type="entry name" value="ADP-RIBOSYLGLYCOHYDROLASE-RELATED"/>
    <property type="match status" value="1"/>
</dbReference>
<dbReference type="InterPro" id="IPR036705">
    <property type="entry name" value="Ribosyl_crysJ1_sf"/>
</dbReference>
<gene>
    <name evidence="2" type="ORF">LJ755_14180</name>
</gene>
<dbReference type="Pfam" id="PF03747">
    <property type="entry name" value="ADP_ribosyl_GH"/>
    <property type="match status" value="1"/>
</dbReference>
<dbReference type="PANTHER" id="PTHR16222">
    <property type="entry name" value="ADP-RIBOSYLGLYCOHYDROLASE"/>
    <property type="match status" value="1"/>
</dbReference>
<dbReference type="Gene3D" id="1.10.4080.10">
    <property type="entry name" value="ADP-ribosylation/Crystallin J1"/>
    <property type="match status" value="1"/>
</dbReference>
<sequence length="368" mass="35926">MSSSHTALGAKIRACLLGGALGDALGTAGPERLEDTLSVSSATQLALYSLDGLLEAVEWANSGVGADETACIWLAYLRWLRGRGIALPETGLVPLPRPIDAEELLHPTPAGTADAGTADAGLDPEVVSALSSGEMGTRQRPVNTESDSPAALVRSAPFGLLPYVPTETVYKLVLDAASLTHGHPAARHASAVFAATVHGLLSPGTTLAAAAEKALAPADAAADSDGGVPGLADRLRSVISGPDFATGGTAASGAAAGGTAAGGTTSGSGATGGTTAEGALTLGLSAALRAENALARQAAAGAPASPEDTVTAALREAAAAGGAPAAVVAGSLLGALYGVLPGPLLASLRERAAVERLADSYVSATIAP</sequence>
<keyword evidence="1" id="KW-0460">Magnesium</keyword>
<evidence type="ECO:0000313" key="2">
    <source>
        <dbReference type="EMBL" id="MCC3273873.1"/>
    </source>
</evidence>
<dbReference type="SUPFAM" id="SSF101478">
    <property type="entry name" value="ADP-ribosylglycohydrolase"/>
    <property type="match status" value="1"/>
</dbReference>
<reference evidence="2" key="1">
    <citation type="submission" date="2021-10" db="EMBL/GenBank/DDBJ databases">
        <title>Novel species in genus Arthrobacter.</title>
        <authorList>
            <person name="Liu Y."/>
        </authorList>
    </citation>
    <scope>NUCLEOTIDE SEQUENCE</scope>
    <source>
        <strain evidence="2">Zg-Y462</strain>
    </source>
</reference>
<dbReference type="AlphaFoldDB" id="A0A9X1M9A3"/>
<feature type="binding site" evidence="1">
    <location>
        <position position="67"/>
    </location>
    <ligand>
        <name>Mg(2+)</name>
        <dbReference type="ChEBI" id="CHEBI:18420"/>
        <label>1</label>
    </ligand>
</feature>
<organism evidence="2 3">
    <name type="scientific">Arthrobacter zhangbolii</name>
    <dbReference type="NCBI Taxonomy" id="2886936"/>
    <lineage>
        <taxon>Bacteria</taxon>
        <taxon>Bacillati</taxon>
        <taxon>Actinomycetota</taxon>
        <taxon>Actinomycetes</taxon>
        <taxon>Micrococcales</taxon>
        <taxon>Micrococcaceae</taxon>
        <taxon>Arthrobacter</taxon>
    </lineage>
</organism>
<dbReference type="EMBL" id="JAJFZT010000009">
    <property type="protein sequence ID" value="MCC3273873.1"/>
    <property type="molecule type" value="Genomic_DNA"/>
</dbReference>
<accession>A0A9X1M9A3</accession>
<keyword evidence="1" id="KW-0479">Metal-binding</keyword>
<dbReference type="InterPro" id="IPR050792">
    <property type="entry name" value="ADP-ribosylglycohydrolase"/>
</dbReference>
<comment type="caution">
    <text evidence="2">The sequence shown here is derived from an EMBL/GenBank/DDBJ whole genome shotgun (WGS) entry which is preliminary data.</text>
</comment>
<dbReference type="InterPro" id="IPR005502">
    <property type="entry name" value="Ribosyl_crysJ1"/>
</dbReference>
<dbReference type="GO" id="GO:0046872">
    <property type="term" value="F:metal ion binding"/>
    <property type="evidence" value="ECO:0007669"/>
    <property type="project" value="UniProtKB-KW"/>
</dbReference>
<name>A0A9X1M9A3_9MICC</name>